<accession>A0A7J7X316</accession>
<dbReference type="PANTHER" id="PTHR46318:SF1">
    <property type="entry name" value="UPSTREAM-BINDING FACTOR 1-LIKE PROTEIN 1-RELATED"/>
    <property type="match status" value="1"/>
</dbReference>
<feature type="compositionally biased region" description="Basic and acidic residues" evidence="5">
    <location>
        <begin position="167"/>
        <end position="176"/>
    </location>
</feature>
<evidence type="ECO:0000256" key="3">
    <source>
        <dbReference type="ARBA" id="ARBA00023242"/>
    </source>
</evidence>
<keyword evidence="8" id="KW-1185">Reference proteome</keyword>
<keyword evidence="3 4" id="KW-0539">Nucleus</keyword>
<organism evidence="7 8">
    <name type="scientific">Pipistrellus kuhlii</name>
    <name type="common">Kuhl's pipistrelle</name>
    <dbReference type="NCBI Taxonomy" id="59472"/>
    <lineage>
        <taxon>Eukaryota</taxon>
        <taxon>Metazoa</taxon>
        <taxon>Chordata</taxon>
        <taxon>Craniata</taxon>
        <taxon>Vertebrata</taxon>
        <taxon>Euteleostomi</taxon>
        <taxon>Mammalia</taxon>
        <taxon>Eutheria</taxon>
        <taxon>Laurasiatheria</taxon>
        <taxon>Chiroptera</taxon>
        <taxon>Yangochiroptera</taxon>
        <taxon>Vespertilionidae</taxon>
        <taxon>Pipistrellus</taxon>
    </lineage>
</organism>
<evidence type="ECO:0000313" key="7">
    <source>
        <dbReference type="EMBL" id="KAF6343846.1"/>
    </source>
</evidence>
<dbReference type="SMART" id="SM00398">
    <property type="entry name" value="HMG"/>
    <property type="match status" value="2"/>
</dbReference>
<dbReference type="GO" id="GO:0003677">
    <property type="term" value="F:DNA binding"/>
    <property type="evidence" value="ECO:0007669"/>
    <property type="project" value="UniProtKB-UniRule"/>
</dbReference>
<feature type="compositionally biased region" description="Low complexity" evidence="5">
    <location>
        <begin position="371"/>
        <end position="381"/>
    </location>
</feature>
<evidence type="ECO:0000256" key="1">
    <source>
        <dbReference type="ARBA" id="ARBA00004123"/>
    </source>
</evidence>
<reference evidence="7 8" key="1">
    <citation type="journal article" date="2020" name="Nature">
        <title>Six reference-quality genomes reveal evolution of bat adaptations.</title>
        <authorList>
            <person name="Jebb D."/>
            <person name="Huang Z."/>
            <person name="Pippel M."/>
            <person name="Hughes G.M."/>
            <person name="Lavrichenko K."/>
            <person name="Devanna P."/>
            <person name="Winkler S."/>
            <person name="Jermiin L.S."/>
            <person name="Skirmuntt E.C."/>
            <person name="Katzourakis A."/>
            <person name="Burkitt-Gray L."/>
            <person name="Ray D.A."/>
            <person name="Sullivan K.A.M."/>
            <person name="Roscito J.G."/>
            <person name="Kirilenko B.M."/>
            <person name="Davalos L.M."/>
            <person name="Corthals A.P."/>
            <person name="Power M.L."/>
            <person name="Jones G."/>
            <person name="Ransome R.D."/>
            <person name="Dechmann D.K.N."/>
            <person name="Locatelli A.G."/>
            <person name="Puechmaille S.J."/>
            <person name="Fedrigo O."/>
            <person name="Jarvis E.D."/>
            <person name="Hiller M."/>
            <person name="Vernes S.C."/>
            <person name="Myers E.W."/>
            <person name="Teeling E.C."/>
        </authorList>
    </citation>
    <scope>NUCLEOTIDE SEQUENCE [LARGE SCALE GENOMIC DNA]</scope>
    <source>
        <strain evidence="7">MPipKuh1</strain>
        <tissue evidence="7">Flight muscle</tissue>
    </source>
</reference>
<dbReference type="PANTHER" id="PTHR46318">
    <property type="entry name" value="UPSTREAM BINDING TRANSCRIPTION FACTOR"/>
    <property type="match status" value="1"/>
</dbReference>
<dbReference type="Proteomes" id="UP000558488">
    <property type="component" value="Unassembled WGS sequence"/>
</dbReference>
<dbReference type="GO" id="GO:0005634">
    <property type="term" value="C:nucleus"/>
    <property type="evidence" value="ECO:0007669"/>
    <property type="project" value="UniProtKB-SubCell"/>
</dbReference>
<sequence length="397" mass="46500">MALSNSQDNWCEEDIAQLLERMENNLPPSDNHTFKTAQAYMDWAKVAFKDFSGEMCKLKWLEISRKIRKYRTLTELVLEAKEHVKNSYQSKKLKKHPDMPKKPLTAYLRFLKEKRPEYSQMHPKLNNQELTKVMSEKYKALPEEMKLKYMEDFHKEKQEFQEKLAQFRKDHPEPEQNSKTSVVPKGSRSRARKKFKGDEKELKSSQENDLWGDIRFCGEPEKPPMNAYHKFHQDVWSSEELQGLHPRQRMVEICRLWQRVPMDQRELYEQQAEELQKQYTVDLDKWLKTLSAEEYAAFRERSAGKRKIKMRRGPDPKIIKIEVQSPSARTLQEGLAQEEQELQAPEMESSETSQESDENKEDGGKAEGRASSDSSSASSDPSSEDVDVECENSHSSL</sequence>
<dbReference type="AlphaFoldDB" id="A0A7J7X316"/>
<protein>
    <recommendedName>
        <fullName evidence="6">HMG box domain-containing protein</fullName>
    </recommendedName>
</protein>
<feature type="region of interest" description="Disordered" evidence="5">
    <location>
        <begin position="167"/>
        <end position="204"/>
    </location>
</feature>
<dbReference type="CDD" id="cd21998">
    <property type="entry name" value="HMG-box_UBF1_rpt1-like"/>
    <property type="match status" value="1"/>
</dbReference>
<feature type="domain" description="HMG box" evidence="6">
    <location>
        <begin position="221"/>
        <end position="287"/>
    </location>
</feature>
<evidence type="ECO:0000313" key="8">
    <source>
        <dbReference type="Proteomes" id="UP000558488"/>
    </source>
</evidence>
<dbReference type="CDD" id="cd22003">
    <property type="entry name" value="HMG-box_UBF1_rpt6-like"/>
    <property type="match status" value="1"/>
</dbReference>
<comment type="subcellular location">
    <subcellularLocation>
        <location evidence="1">Nucleus</location>
    </subcellularLocation>
</comment>
<dbReference type="InterPro" id="IPR009071">
    <property type="entry name" value="HMG_box_dom"/>
</dbReference>
<dbReference type="InterPro" id="IPR051762">
    <property type="entry name" value="UBF1"/>
</dbReference>
<feature type="region of interest" description="Disordered" evidence="5">
    <location>
        <begin position="302"/>
        <end position="397"/>
    </location>
</feature>
<dbReference type="SUPFAM" id="SSF47095">
    <property type="entry name" value="HMG-box"/>
    <property type="match status" value="2"/>
</dbReference>
<feature type="domain" description="HMG box" evidence="6">
    <location>
        <begin position="100"/>
        <end position="168"/>
    </location>
</feature>
<dbReference type="EMBL" id="JACAGB010000009">
    <property type="protein sequence ID" value="KAF6343846.1"/>
    <property type="molecule type" value="Genomic_DNA"/>
</dbReference>
<evidence type="ECO:0000256" key="4">
    <source>
        <dbReference type="PROSITE-ProRule" id="PRU00267"/>
    </source>
</evidence>
<evidence type="ECO:0000256" key="2">
    <source>
        <dbReference type="ARBA" id="ARBA00023125"/>
    </source>
</evidence>
<feature type="DNA-binding region" description="HMG box" evidence="4">
    <location>
        <begin position="221"/>
        <end position="287"/>
    </location>
</feature>
<evidence type="ECO:0000256" key="5">
    <source>
        <dbReference type="SAM" id="MobiDB-lite"/>
    </source>
</evidence>
<dbReference type="Gene3D" id="1.10.30.10">
    <property type="entry name" value="High mobility group box domain"/>
    <property type="match status" value="2"/>
</dbReference>
<keyword evidence="2 4" id="KW-0238">DNA-binding</keyword>
<gene>
    <name evidence="7" type="ORF">mPipKuh1_018413</name>
</gene>
<evidence type="ECO:0000259" key="6">
    <source>
        <dbReference type="PROSITE" id="PS50118"/>
    </source>
</evidence>
<feature type="DNA-binding region" description="HMG box" evidence="4">
    <location>
        <begin position="100"/>
        <end position="168"/>
    </location>
</feature>
<dbReference type="PROSITE" id="PS50118">
    <property type="entry name" value="HMG_BOX_2"/>
    <property type="match status" value="2"/>
</dbReference>
<dbReference type="Pfam" id="PF00505">
    <property type="entry name" value="HMG_box"/>
    <property type="match status" value="1"/>
</dbReference>
<comment type="caution">
    <text evidence="7">The sequence shown here is derived from an EMBL/GenBank/DDBJ whole genome shotgun (WGS) entry which is preliminary data.</text>
</comment>
<proteinExistence type="predicted"/>
<feature type="compositionally biased region" description="Basic and acidic residues" evidence="5">
    <location>
        <begin position="361"/>
        <end position="370"/>
    </location>
</feature>
<name>A0A7J7X316_PIPKU</name>
<dbReference type="InterPro" id="IPR036910">
    <property type="entry name" value="HMG_box_dom_sf"/>
</dbReference>